<name>A0A8J4Y0Y3_CHIOP</name>
<dbReference type="AlphaFoldDB" id="A0A8J4Y0Y3"/>
<accession>A0A8J4Y0Y3</accession>
<protein>
    <recommendedName>
        <fullName evidence="3">Ubiquitin-like domain-containing protein</fullName>
    </recommendedName>
</protein>
<sequence length="103" mass="10952">MSQPLPRHFPRGNSFFLHVAATMQLFVRAASTHVLEASEGMCVRDVRALVCAAEDLPEAEVRLYTAGSPLDNDAVLLSTLSTAAIDVSLALKGGKRLSKGTAL</sequence>
<comment type="caution">
    <text evidence="1">The sequence shown here is derived from an EMBL/GenBank/DDBJ whole genome shotgun (WGS) entry which is preliminary data.</text>
</comment>
<evidence type="ECO:0000313" key="2">
    <source>
        <dbReference type="Proteomes" id="UP000770661"/>
    </source>
</evidence>
<gene>
    <name evidence="1" type="ORF">GWK47_053164</name>
</gene>
<dbReference type="OrthoDB" id="199599at2759"/>
<organism evidence="1 2">
    <name type="scientific">Chionoecetes opilio</name>
    <name type="common">Atlantic snow crab</name>
    <name type="synonym">Cancer opilio</name>
    <dbReference type="NCBI Taxonomy" id="41210"/>
    <lineage>
        <taxon>Eukaryota</taxon>
        <taxon>Metazoa</taxon>
        <taxon>Ecdysozoa</taxon>
        <taxon>Arthropoda</taxon>
        <taxon>Crustacea</taxon>
        <taxon>Multicrustacea</taxon>
        <taxon>Malacostraca</taxon>
        <taxon>Eumalacostraca</taxon>
        <taxon>Eucarida</taxon>
        <taxon>Decapoda</taxon>
        <taxon>Pleocyemata</taxon>
        <taxon>Brachyura</taxon>
        <taxon>Eubrachyura</taxon>
        <taxon>Majoidea</taxon>
        <taxon>Majidae</taxon>
        <taxon>Chionoecetes</taxon>
    </lineage>
</organism>
<dbReference type="Gene3D" id="3.10.20.90">
    <property type="entry name" value="Phosphatidylinositol 3-kinase Catalytic Subunit, Chain A, domain 1"/>
    <property type="match status" value="1"/>
</dbReference>
<evidence type="ECO:0008006" key="3">
    <source>
        <dbReference type="Google" id="ProtNLM"/>
    </source>
</evidence>
<dbReference type="InterPro" id="IPR029071">
    <property type="entry name" value="Ubiquitin-like_domsf"/>
</dbReference>
<proteinExistence type="predicted"/>
<dbReference type="SUPFAM" id="SSF54236">
    <property type="entry name" value="Ubiquitin-like"/>
    <property type="match status" value="1"/>
</dbReference>
<evidence type="ECO:0000313" key="1">
    <source>
        <dbReference type="EMBL" id="KAG0718087.1"/>
    </source>
</evidence>
<dbReference type="Proteomes" id="UP000770661">
    <property type="component" value="Unassembled WGS sequence"/>
</dbReference>
<keyword evidence="2" id="KW-1185">Reference proteome</keyword>
<reference evidence="1" key="1">
    <citation type="submission" date="2020-07" db="EMBL/GenBank/DDBJ databases">
        <title>The High-quality genome of the commercially important snow crab, Chionoecetes opilio.</title>
        <authorList>
            <person name="Jeong J.-H."/>
            <person name="Ryu S."/>
        </authorList>
    </citation>
    <scope>NUCLEOTIDE SEQUENCE</scope>
    <source>
        <strain evidence="1">MADBK_172401_WGS</strain>
        <tissue evidence="1">Digestive gland</tissue>
    </source>
</reference>
<dbReference type="EMBL" id="JACEEZ010016687">
    <property type="protein sequence ID" value="KAG0718087.1"/>
    <property type="molecule type" value="Genomic_DNA"/>
</dbReference>